<dbReference type="Gene3D" id="2.30.29.30">
    <property type="entry name" value="Pleckstrin-homology domain (PH domain)/Phosphotyrosine-binding domain (PTB)"/>
    <property type="match status" value="1"/>
</dbReference>
<name>A0A8C3JCV3_9CHAR</name>
<feature type="domain" description="PH" evidence="2">
    <location>
        <begin position="58"/>
        <end position="153"/>
    </location>
</feature>
<proteinExistence type="predicted"/>
<accession>A0A8C3JCV3</accession>
<feature type="region of interest" description="Disordered" evidence="1">
    <location>
        <begin position="165"/>
        <end position="184"/>
    </location>
</feature>
<dbReference type="InterPro" id="IPR051707">
    <property type="entry name" value="PI-Interact_SigTrans_Reg"/>
</dbReference>
<dbReference type="Pfam" id="PF00169">
    <property type="entry name" value="PH"/>
    <property type="match status" value="1"/>
</dbReference>
<dbReference type="SUPFAM" id="SSF50729">
    <property type="entry name" value="PH domain-like"/>
    <property type="match status" value="1"/>
</dbReference>
<dbReference type="InterPro" id="IPR001849">
    <property type="entry name" value="PH_domain"/>
</dbReference>
<dbReference type="PANTHER" id="PTHR14336">
    <property type="entry name" value="TANDEM PH DOMAIN CONTAINING PROTEIN"/>
    <property type="match status" value="1"/>
</dbReference>
<dbReference type="CDD" id="cd10573">
    <property type="entry name" value="PH_DAPP1"/>
    <property type="match status" value="1"/>
</dbReference>
<sequence length="233" mass="26602">MHFANQPLIGSETGTLIVLKHPYPREVEEPSIYESVRVHTAMQTGRTESDLVPNAPSLGTKEGYLIKQGKIVKNWKTRWFTLHRNELKYFKDQTATEPIRALDLTECSAVQFDYSQERVNCFCLVFPLRTYYLCAKTGIEADEWIKILRWKLALPGGLQRSRGKAAHRSQWRLQGSSGSSGDGGYSTRGFCLPVARSRYDQASSSTTDCTPSTRFRQLGSQYVFKLRLQEFVY</sequence>
<dbReference type="Ensembl" id="ENSCPGT00000005632.1">
    <property type="protein sequence ID" value="ENSCPGP00000005114.1"/>
    <property type="gene ID" value="ENSCPGG00000003693.1"/>
</dbReference>
<evidence type="ECO:0000256" key="1">
    <source>
        <dbReference type="SAM" id="MobiDB-lite"/>
    </source>
</evidence>
<evidence type="ECO:0000259" key="2">
    <source>
        <dbReference type="PROSITE" id="PS50003"/>
    </source>
</evidence>
<keyword evidence="4" id="KW-1185">Reference proteome</keyword>
<reference evidence="3" key="1">
    <citation type="submission" date="2025-08" db="UniProtKB">
        <authorList>
            <consortium name="Ensembl"/>
        </authorList>
    </citation>
    <scope>IDENTIFICATION</scope>
</reference>
<dbReference type="FunFam" id="2.30.29.30:FF:000229">
    <property type="entry name" value="Dual adapter for phosphotyrosine and 3-phosphotyrosine and 3-phosphoinositide"/>
    <property type="match status" value="1"/>
</dbReference>
<evidence type="ECO:0000313" key="4">
    <source>
        <dbReference type="Proteomes" id="UP000694419"/>
    </source>
</evidence>
<dbReference type="AlphaFoldDB" id="A0A8C3JCV3"/>
<reference evidence="3" key="2">
    <citation type="submission" date="2025-09" db="UniProtKB">
        <authorList>
            <consortium name="Ensembl"/>
        </authorList>
    </citation>
    <scope>IDENTIFICATION</scope>
</reference>
<dbReference type="PANTHER" id="PTHR14336:SF15">
    <property type="entry name" value="DUAL ADAPTER FOR PHOSPHOTYROSINE AND 3-PHOSPHOTYROSINE AND 3-PHOSPHOINOSITIDE"/>
    <property type="match status" value="1"/>
</dbReference>
<protein>
    <submittedName>
        <fullName evidence="3">Dual adaptor of phosphotyrosine and 3-phosphoinositides 1</fullName>
    </submittedName>
</protein>
<dbReference type="Proteomes" id="UP000694419">
    <property type="component" value="Unplaced"/>
</dbReference>
<evidence type="ECO:0000313" key="3">
    <source>
        <dbReference type="Ensembl" id="ENSCPGP00000005114.1"/>
    </source>
</evidence>
<dbReference type="InterPro" id="IPR011993">
    <property type="entry name" value="PH-like_dom_sf"/>
</dbReference>
<dbReference type="PROSITE" id="PS50003">
    <property type="entry name" value="PH_DOMAIN"/>
    <property type="match status" value="1"/>
</dbReference>
<organism evidence="3 4">
    <name type="scientific">Calidris pygmaea</name>
    <name type="common">Spoon-billed sandpiper</name>
    <dbReference type="NCBI Taxonomy" id="425635"/>
    <lineage>
        <taxon>Eukaryota</taxon>
        <taxon>Metazoa</taxon>
        <taxon>Chordata</taxon>
        <taxon>Craniata</taxon>
        <taxon>Vertebrata</taxon>
        <taxon>Euteleostomi</taxon>
        <taxon>Archelosauria</taxon>
        <taxon>Archosauria</taxon>
        <taxon>Dinosauria</taxon>
        <taxon>Saurischia</taxon>
        <taxon>Theropoda</taxon>
        <taxon>Coelurosauria</taxon>
        <taxon>Aves</taxon>
        <taxon>Neognathae</taxon>
        <taxon>Neoaves</taxon>
        <taxon>Charadriiformes</taxon>
        <taxon>Scolopacidae</taxon>
        <taxon>Calidris</taxon>
    </lineage>
</organism>
<dbReference type="SMART" id="SM00233">
    <property type="entry name" value="PH"/>
    <property type="match status" value="1"/>
</dbReference>